<dbReference type="EMBL" id="CM045762">
    <property type="protein sequence ID" value="KAI8009624.1"/>
    <property type="molecule type" value="Genomic_DNA"/>
</dbReference>
<evidence type="ECO:0000313" key="2">
    <source>
        <dbReference type="Proteomes" id="UP001060215"/>
    </source>
</evidence>
<proteinExistence type="predicted"/>
<organism evidence="1 2">
    <name type="scientific">Camellia lanceoleosa</name>
    <dbReference type="NCBI Taxonomy" id="1840588"/>
    <lineage>
        <taxon>Eukaryota</taxon>
        <taxon>Viridiplantae</taxon>
        <taxon>Streptophyta</taxon>
        <taxon>Embryophyta</taxon>
        <taxon>Tracheophyta</taxon>
        <taxon>Spermatophyta</taxon>
        <taxon>Magnoliopsida</taxon>
        <taxon>eudicotyledons</taxon>
        <taxon>Gunneridae</taxon>
        <taxon>Pentapetalae</taxon>
        <taxon>asterids</taxon>
        <taxon>Ericales</taxon>
        <taxon>Theaceae</taxon>
        <taxon>Camellia</taxon>
    </lineage>
</organism>
<reference evidence="1 2" key="1">
    <citation type="journal article" date="2022" name="Plant J.">
        <title>Chromosome-level genome of Camellia lanceoleosa provides a valuable resource for understanding genome evolution and self-incompatibility.</title>
        <authorList>
            <person name="Gong W."/>
            <person name="Xiao S."/>
            <person name="Wang L."/>
            <person name="Liao Z."/>
            <person name="Chang Y."/>
            <person name="Mo W."/>
            <person name="Hu G."/>
            <person name="Li W."/>
            <person name="Zhao G."/>
            <person name="Zhu H."/>
            <person name="Hu X."/>
            <person name="Ji K."/>
            <person name="Xiang X."/>
            <person name="Song Q."/>
            <person name="Yuan D."/>
            <person name="Jin S."/>
            <person name="Zhang L."/>
        </authorList>
    </citation>
    <scope>NUCLEOTIDE SEQUENCE [LARGE SCALE GENOMIC DNA]</scope>
    <source>
        <strain evidence="1">SQ_2022a</strain>
    </source>
</reference>
<protein>
    <submittedName>
        <fullName evidence="1">Pentatricopeptide repeat-containing protein</fullName>
    </submittedName>
</protein>
<keyword evidence="2" id="KW-1185">Reference proteome</keyword>
<gene>
    <name evidence="1" type="ORF">LOK49_LG06G02316</name>
</gene>
<comment type="caution">
    <text evidence="1">The sequence shown here is derived from an EMBL/GenBank/DDBJ whole genome shotgun (WGS) entry which is preliminary data.</text>
</comment>
<name>A0ACC0H9B8_9ERIC</name>
<dbReference type="Proteomes" id="UP001060215">
    <property type="component" value="Chromosome 5"/>
</dbReference>
<evidence type="ECO:0000313" key="1">
    <source>
        <dbReference type="EMBL" id="KAI8009624.1"/>
    </source>
</evidence>
<accession>A0ACC0H9B8</accession>
<sequence length="226" mass="25514">MAGRRQSGSKRDRNDGRTTVVTHGFALRSRNQITISTQINPNLPNQINLDRDDGELLTQTFRFAFRSRGLQICLHDGRSRSQGCRFAFRSRLRCLSMAVIVTLIDLNPNTHRERERELGWSEIASLPPEIASQSYYLTDVAESYLLALCESDQKKELLLTIISLGHLPNIFRSLGRLLLESFVKKFILELKSCAIGAENTSNFIYDYAISMPNIADSKPSEVCSEG</sequence>